<evidence type="ECO:0000313" key="11">
    <source>
        <dbReference type="EMBL" id="BAU23180.1"/>
    </source>
</evidence>
<evidence type="ECO:0000256" key="3">
    <source>
        <dbReference type="ARBA" id="ARBA00022490"/>
    </source>
</evidence>
<dbReference type="GO" id="GO:0008360">
    <property type="term" value="P:regulation of cell shape"/>
    <property type="evidence" value="ECO:0007669"/>
    <property type="project" value="UniProtKB-KW"/>
</dbReference>
<feature type="domain" description="Mur ligase central" evidence="10">
    <location>
        <begin position="116"/>
        <end position="291"/>
    </location>
</feature>
<evidence type="ECO:0000313" key="12">
    <source>
        <dbReference type="Proteomes" id="UP000068196"/>
    </source>
</evidence>
<dbReference type="Pfam" id="PF21799">
    <property type="entry name" value="MurD-like_N"/>
    <property type="match status" value="1"/>
</dbReference>
<dbReference type="PATRIC" id="fig|1653476.3.peg.819"/>
<dbReference type="GO" id="GO:0008764">
    <property type="term" value="F:UDP-N-acetylmuramoylalanine-D-glutamate ligase activity"/>
    <property type="evidence" value="ECO:0007669"/>
    <property type="project" value="UniProtKB-UniRule"/>
</dbReference>
<keyword evidence="3 7" id="KW-0963">Cytoplasm</keyword>
<evidence type="ECO:0000259" key="9">
    <source>
        <dbReference type="Pfam" id="PF02875"/>
    </source>
</evidence>
<dbReference type="Proteomes" id="UP000068196">
    <property type="component" value="Chromosome"/>
</dbReference>
<accession>A0A0U5AGQ5</accession>
<dbReference type="GO" id="GO:0005737">
    <property type="term" value="C:cytoplasm"/>
    <property type="evidence" value="ECO:0007669"/>
    <property type="project" value="UniProtKB-SubCell"/>
</dbReference>
<dbReference type="EMBL" id="AP014945">
    <property type="protein sequence ID" value="BAU23180.1"/>
    <property type="molecule type" value="Genomic_DNA"/>
</dbReference>
<dbReference type="Gene3D" id="3.40.1190.10">
    <property type="entry name" value="Mur-like, catalytic domain"/>
    <property type="match status" value="1"/>
</dbReference>
<evidence type="ECO:0000256" key="1">
    <source>
        <dbReference type="ARBA" id="ARBA00004496"/>
    </source>
</evidence>
<evidence type="ECO:0000256" key="8">
    <source>
        <dbReference type="RuleBase" id="RU003664"/>
    </source>
</evidence>
<comment type="subcellular location">
    <subcellularLocation>
        <location evidence="1 7 8">Cytoplasm</location>
    </subcellularLocation>
</comment>
<dbReference type="InterPro" id="IPR036565">
    <property type="entry name" value="Mur-like_cat_sf"/>
</dbReference>
<name>A0A0U5AGQ5_9BACT</name>
<dbReference type="HAMAP" id="MF_00639">
    <property type="entry name" value="MurD"/>
    <property type="match status" value="1"/>
</dbReference>
<comment type="similarity">
    <text evidence="7">Belongs to the MurCDEF family.</text>
</comment>
<dbReference type="InterPro" id="IPR013221">
    <property type="entry name" value="Mur_ligase_cen"/>
</dbReference>
<keyword evidence="7 8" id="KW-0131">Cell cycle</keyword>
<evidence type="ECO:0000256" key="4">
    <source>
        <dbReference type="ARBA" id="ARBA00022598"/>
    </source>
</evidence>
<keyword evidence="7 8" id="KW-0573">Peptidoglycan synthesis</keyword>
<dbReference type="KEGG" id="cthi:THC_0789"/>
<gene>
    <name evidence="7" type="primary">murD</name>
    <name evidence="11" type="ORF">THC_0789</name>
</gene>
<reference evidence="12" key="2">
    <citation type="journal article" date="2016" name="Int. J. Syst. Evol. Microbiol.">
        <title>Caldimicrobium thiodismutans sp. nov., a sulfur-disproportionating bacterium isolated from a hot spring.</title>
        <authorList>
            <person name="Kojima H."/>
            <person name="Umezawa K."/>
            <person name="Fukui M."/>
        </authorList>
    </citation>
    <scope>NUCLEOTIDE SEQUENCE [LARGE SCALE GENOMIC DNA]</scope>
    <source>
        <strain evidence="12">TF1</strain>
    </source>
</reference>
<dbReference type="UniPathway" id="UPA00219"/>
<dbReference type="InterPro" id="IPR036615">
    <property type="entry name" value="Mur_ligase_C_dom_sf"/>
</dbReference>
<dbReference type="GO" id="GO:0005524">
    <property type="term" value="F:ATP binding"/>
    <property type="evidence" value="ECO:0007669"/>
    <property type="project" value="UniProtKB-UniRule"/>
</dbReference>
<evidence type="ECO:0000256" key="2">
    <source>
        <dbReference type="ARBA" id="ARBA00004752"/>
    </source>
</evidence>
<dbReference type="GO" id="GO:0051301">
    <property type="term" value="P:cell division"/>
    <property type="evidence" value="ECO:0007669"/>
    <property type="project" value="UniProtKB-KW"/>
</dbReference>
<evidence type="ECO:0000256" key="7">
    <source>
        <dbReference type="HAMAP-Rule" id="MF_00639"/>
    </source>
</evidence>
<dbReference type="Pfam" id="PF02875">
    <property type="entry name" value="Mur_ligase_C"/>
    <property type="match status" value="1"/>
</dbReference>
<dbReference type="Gene3D" id="3.90.190.20">
    <property type="entry name" value="Mur ligase, C-terminal domain"/>
    <property type="match status" value="1"/>
</dbReference>
<keyword evidence="12" id="KW-1185">Reference proteome</keyword>
<dbReference type="Pfam" id="PF08245">
    <property type="entry name" value="Mur_ligase_M"/>
    <property type="match status" value="1"/>
</dbReference>
<comment type="pathway">
    <text evidence="2 7 8">Cell wall biogenesis; peptidoglycan biosynthesis.</text>
</comment>
<keyword evidence="4 7" id="KW-0436">Ligase</keyword>
<keyword evidence="7 8" id="KW-0132">Cell division</keyword>
<protein>
    <recommendedName>
        <fullName evidence="7 8">UDP-N-acetylmuramoylalanine--D-glutamate ligase</fullName>
        <ecNumber evidence="7 8">6.3.2.9</ecNumber>
    </recommendedName>
    <alternativeName>
        <fullName evidence="7">D-glutamic acid-adding enzyme</fullName>
    </alternativeName>
    <alternativeName>
        <fullName evidence="7">UDP-N-acetylmuramoyl-L-alanyl-D-glutamate synthetase</fullName>
    </alternativeName>
</protein>
<dbReference type="GO" id="GO:0009252">
    <property type="term" value="P:peptidoglycan biosynthetic process"/>
    <property type="evidence" value="ECO:0007669"/>
    <property type="project" value="UniProtKB-UniRule"/>
</dbReference>
<dbReference type="InterPro" id="IPR005762">
    <property type="entry name" value="MurD"/>
</dbReference>
<dbReference type="SUPFAM" id="SSF53623">
    <property type="entry name" value="MurD-like peptide ligases, catalytic domain"/>
    <property type="match status" value="1"/>
</dbReference>
<dbReference type="SUPFAM" id="SSF53244">
    <property type="entry name" value="MurD-like peptide ligases, peptide-binding domain"/>
    <property type="match status" value="1"/>
</dbReference>
<dbReference type="NCBIfam" id="TIGR01087">
    <property type="entry name" value="murD"/>
    <property type="match status" value="1"/>
</dbReference>
<dbReference type="EC" id="6.3.2.9" evidence="7 8"/>
<keyword evidence="7 8" id="KW-0961">Cell wall biogenesis/degradation</keyword>
<feature type="binding site" evidence="7">
    <location>
        <begin position="118"/>
        <end position="124"/>
    </location>
    <ligand>
        <name>ATP</name>
        <dbReference type="ChEBI" id="CHEBI:30616"/>
    </ligand>
</feature>
<dbReference type="PANTHER" id="PTHR43692:SF1">
    <property type="entry name" value="UDP-N-ACETYLMURAMOYLALANINE--D-GLUTAMATE LIGASE"/>
    <property type="match status" value="1"/>
</dbReference>
<dbReference type="PANTHER" id="PTHR43692">
    <property type="entry name" value="UDP-N-ACETYLMURAMOYLALANINE--D-GLUTAMATE LIGASE"/>
    <property type="match status" value="1"/>
</dbReference>
<evidence type="ECO:0000256" key="5">
    <source>
        <dbReference type="ARBA" id="ARBA00022741"/>
    </source>
</evidence>
<dbReference type="STRING" id="1653476.THC_0789"/>
<keyword evidence="6 7" id="KW-0067">ATP-binding</keyword>
<proteinExistence type="inferred from homology"/>
<comment type="catalytic activity">
    <reaction evidence="7 8">
        <text>UDP-N-acetyl-alpha-D-muramoyl-L-alanine + D-glutamate + ATP = UDP-N-acetyl-alpha-D-muramoyl-L-alanyl-D-glutamate + ADP + phosphate + H(+)</text>
        <dbReference type="Rhea" id="RHEA:16429"/>
        <dbReference type="ChEBI" id="CHEBI:15378"/>
        <dbReference type="ChEBI" id="CHEBI:29986"/>
        <dbReference type="ChEBI" id="CHEBI:30616"/>
        <dbReference type="ChEBI" id="CHEBI:43474"/>
        <dbReference type="ChEBI" id="CHEBI:83898"/>
        <dbReference type="ChEBI" id="CHEBI:83900"/>
        <dbReference type="ChEBI" id="CHEBI:456216"/>
        <dbReference type="EC" id="6.3.2.9"/>
    </reaction>
</comment>
<dbReference type="GO" id="GO:0071555">
    <property type="term" value="P:cell wall organization"/>
    <property type="evidence" value="ECO:0007669"/>
    <property type="project" value="UniProtKB-KW"/>
</dbReference>
<reference evidence="11 12" key="1">
    <citation type="journal article" date="2016" name="Int. J. Syst. Evol. Microbiol.">
        <title>Caldimicrobium thiodismutans sp. nov., a sulfur-disproportionating bacterium isolated from a hot spring, and emended description of the genus Caldimicrobium.</title>
        <authorList>
            <person name="Kojima H."/>
            <person name="Umezawa K."/>
            <person name="Fukui M."/>
        </authorList>
    </citation>
    <scope>NUCLEOTIDE SEQUENCE [LARGE SCALE GENOMIC DNA]</scope>
    <source>
        <strain evidence="11 12">TF1</strain>
    </source>
</reference>
<feature type="domain" description="Mur ligase C-terminal" evidence="9">
    <location>
        <begin position="315"/>
        <end position="427"/>
    </location>
</feature>
<dbReference type="OrthoDB" id="9809796at2"/>
<comment type="function">
    <text evidence="7 8">Cell wall formation. Catalyzes the addition of glutamate to the nucleotide precursor UDP-N-acetylmuramoyl-L-alanine (UMA).</text>
</comment>
<dbReference type="InterPro" id="IPR004101">
    <property type="entry name" value="Mur_ligase_C"/>
</dbReference>
<dbReference type="Gene3D" id="3.40.50.720">
    <property type="entry name" value="NAD(P)-binding Rossmann-like Domain"/>
    <property type="match status" value="1"/>
</dbReference>
<keyword evidence="7 8" id="KW-0133">Cell shape</keyword>
<evidence type="ECO:0000256" key="6">
    <source>
        <dbReference type="ARBA" id="ARBA00022840"/>
    </source>
</evidence>
<dbReference type="SUPFAM" id="SSF51984">
    <property type="entry name" value="MurCD N-terminal domain"/>
    <property type="match status" value="1"/>
</dbReference>
<evidence type="ECO:0000259" key="10">
    <source>
        <dbReference type="Pfam" id="PF08245"/>
    </source>
</evidence>
<sequence>MDLRGKRVVVVGFGRSGQSATRLLLVKGAEVIVSEANLREKLPPSYLSSMEVQGVIFETGGHRAETLKKADLIVVSPGVAPEVYLPALSAGVPVIGELELAFRFLTLEERQNLIAITGTNGKTTTTAMISEVLKLSGYRVFTGGNYGIPLSEFVLSGTKVDKIVLEVSSFQLERIEEFSPRLGLLLNITPDHLDRYSSMEEYAYYKYRLFERQRDEDYALLPWKEPFYPRFKSLIKGKTFFFSETEEEGVSAFLRGEEIVLRFQKESETYDLKDFRLLGLHNRINLASSLLTGRLMGATEEACRNLIKEFTGFPHRLEFVGTYGGITFINDSKATNVDATLQALRGLSGPLILILGGRHKGASYLELVPLIREKVKTLILMGEARFIIQEDLGGLVETYLAEDLPQAIAIAFQVASPGDMVLLSPACSSFDQFRDYQERGEVFKELVRKYAPQYLKTYSEREIYH</sequence>
<dbReference type="RefSeq" id="WP_068513623.1">
    <property type="nucleotide sequence ID" value="NZ_AP014945.1"/>
</dbReference>
<keyword evidence="5 7" id="KW-0547">Nucleotide-binding</keyword>
<dbReference type="AlphaFoldDB" id="A0A0U5AGQ5"/>
<organism evidence="11 12">
    <name type="scientific">Caldimicrobium thiodismutans</name>
    <dbReference type="NCBI Taxonomy" id="1653476"/>
    <lineage>
        <taxon>Bacteria</taxon>
        <taxon>Pseudomonadati</taxon>
        <taxon>Thermodesulfobacteriota</taxon>
        <taxon>Thermodesulfobacteria</taxon>
        <taxon>Thermodesulfobacteriales</taxon>
        <taxon>Thermodesulfobacteriaceae</taxon>
        <taxon>Caldimicrobium</taxon>
    </lineage>
</organism>